<dbReference type="STRING" id="1423810.FD19_GL001499"/>
<keyword evidence="1" id="KW-0812">Transmembrane</keyword>
<feature type="transmembrane region" description="Helical" evidence="1">
    <location>
        <begin position="90"/>
        <end position="108"/>
    </location>
</feature>
<dbReference type="Proteomes" id="UP000051789">
    <property type="component" value="Unassembled WGS sequence"/>
</dbReference>
<evidence type="ECO:0000313" key="3">
    <source>
        <dbReference type="Proteomes" id="UP000051789"/>
    </source>
</evidence>
<accession>A0A0R2CG10</accession>
<keyword evidence="3" id="KW-1185">Reference proteome</keyword>
<proteinExistence type="predicted"/>
<evidence type="ECO:0000313" key="2">
    <source>
        <dbReference type="EMBL" id="KRM86918.1"/>
    </source>
</evidence>
<dbReference type="AlphaFoldDB" id="A0A0R2CG10"/>
<feature type="transmembrane region" description="Helical" evidence="1">
    <location>
        <begin position="114"/>
        <end position="136"/>
    </location>
</feature>
<reference evidence="2 3" key="1">
    <citation type="journal article" date="2015" name="Genome Announc.">
        <title>Expanding the biotechnology potential of lactobacilli through comparative genomics of 213 strains and associated genera.</title>
        <authorList>
            <person name="Sun Z."/>
            <person name="Harris H.M."/>
            <person name="McCann A."/>
            <person name="Guo C."/>
            <person name="Argimon S."/>
            <person name="Zhang W."/>
            <person name="Yang X."/>
            <person name="Jeffery I.B."/>
            <person name="Cooney J.C."/>
            <person name="Kagawa T.F."/>
            <person name="Liu W."/>
            <person name="Song Y."/>
            <person name="Salvetti E."/>
            <person name="Wrobel A."/>
            <person name="Rasinkangas P."/>
            <person name="Parkhill J."/>
            <person name="Rea M.C."/>
            <person name="O'Sullivan O."/>
            <person name="Ritari J."/>
            <person name="Douillard F.P."/>
            <person name="Paul Ross R."/>
            <person name="Yang R."/>
            <person name="Briner A.E."/>
            <person name="Felis G.E."/>
            <person name="de Vos W.M."/>
            <person name="Barrangou R."/>
            <person name="Klaenhammer T.R."/>
            <person name="Caufield P.W."/>
            <person name="Cui Y."/>
            <person name="Zhang H."/>
            <person name="O'Toole P.W."/>
        </authorList>
    </citation>
    <scope>NUCLEOTIDE SEQUENCE [LARGE SCALE GENOMIC DNA]</scope>
    <source>
        <strain evidence="2 3">DSM 22698</strain>
    </source>
</reference>
<name>A0A0R2CG10_9LACO</name>
<organism evidence="2 3">
    <name type="scientific">Lacticaseibacillus thailandensis DSM 22698 = JCM 13996</name>
    <dbReference type="NCBI Taxonomy" id="1423810"/>
    <lineage>
        <taxon>Bacteria</taxon>
        <taxon>Bacillati</taxon>
        <taxon>Bacillota</taxon>
        <taxon>Bacilli</taxon>
        <taxon>Lactobacillales</taxon>
        <taxon>Lactobacillaceae</taxon>
        <taxon>Lacticaseibacillus</taxon>
    </lineage>
</organism>
<dbReference type="RefSeq" id="WP_054750948.1">
    <property type="nucleotide sequence ID" value="NZ_AYZK01000004.1"/>
</dbReference>
<dbReference type="PATRIC" id="fig|1423810.4.peg.1541"/>
<dbReference type="OrthoDB" id="2599257at2"/>
<gene>
    <name evidence="2" type="ORF">FD19_GL001499</name>
</gene>
<sequence>MTESDFVAFEYLEQQIPKAMQNNYIDGYMNFGWQVTDRTPDIGKSTVTLKLKRDRNLPEKAALNRLQKQFEQEMAAAAGLERSKSSVPTVVAMTVGLIGTAFMAGSVFAVTNQMVILCAILAVPAFLGWALGYFSYGWAKTRRIAKVGPILEQSYDNAANYCQQAFQLLH</sequence>
<protein>
    <submittedName>
        <fullName evidence="2">Putative membrane associated protein</fullName>
    </submittedName>
</protein>
<dbReference type="EMBL" id="AYZK01000004">
    <property type="protein sequence ID" value="KRM86918.1"/>
    <property type="molecule type" value="Genomic_DNA"/>
</dbReference>
<keyword evidence="1" id="KW-1133">Transmembrane helix</keyword>
<keyword evidence="1" id="KW-0472">Membrane</keyword>
<comment type="caution">
    <text evidence="2">The sequence shown here is derived from an EMBL/GenBank/DDBJ whole genome shotgun (WGS) entry which is preliminary data.</text>
</comment>
<evidence type="ECO:0000256" key="1">
    <source>
        <dbReference type="SAM" id="Phobius"/>
    </source>
</evidence>